<accession>A0A7J8G2H5</accession>
<sequence>MIPPDSSRLPDNSSNFCSNNTKSICFSNRSSEAWVPSNEDGRVGMSETGAERGPAAAFPVALQPFPSSVTCGRGSALFLPRLCRPWLISYQIRVHQDSDESLGM</sequence>
<organism evidence="1 2">
    <name type="scientific">Molossus molossus</name>
    <name type="common">Pallas' mastiff bat</name>
    <name type="synonym">Vespertilio molossus</name>
    <dbReference type="NCBI Taxonomy" id="27622"/>
    <lineage>
        <taxon>Eukaryota</taxon>
        <taxon>Metazoa</taxon>
        <taxon>Chordata</taxon>
        <taxon>Craniata</taxon>
        <taxon>Vertebrata</taxon>
        <taxon>Euteleostomi</taxon>
        <taxon>Mammalia</taxon>
        <taxon>Eutheria</taxon>
        <taxon>Laurasiatheria</taxon>
        <taxon>Chiroptera</taxon>
        <taxon>Yangochiroptera</taxon>
        <taxon>Molossidae</taxon>
        <taxon>Molossus</taxon>
    </lineage>
</organism>
<dbReference type="Proteomes" id="UP000550707">
    <property type="component" value="Unassembled WGS sequence"/>
</dbReference>
<comment type="caution">
    <text evidence="1">The sequence shown here is derived from an EMBL/GenBank/DDBJ whole genome shotgun (WGS) entry which is preliminary data.</text>
</comment>
<reference evidence="1 2" key="1">
    <citation type="journal article" date="2020" name="Nature">
        <title>Six reference-quality genomes reveal evolution of bat adaptations.</title>
        <authorList>
            <person name="Jebb D."/>
            <person name="Huang Z."/>
            <person name="Pippel M."/>
            <person name="Hughes G.M."/>
            <person name="Lavrichenko K."/>
            <person name="Devanna P."/>
            <person name="Winkler S."/>
            <person name="Jermiin L.S."/>
            <person name="Skirmuntt E.C."/>
            <person name="Katzourakis A."/>
            <person name="Burkitt-Gray L."/>
            <person name="Ray D.A."/>
            <person name="Sullivan K.A.M."/>
            <person name="Roscito J.G."/>
            <person name="Kirilenko B.M."/>
            <person name="Davalos L.M."/>
            <person name="Corthals A.P."/>
            <person name="Power M.L."/>
            <person name="Jones G."/>
            <person name="Ransome R.D."/>
            <person name="Dechmann D.K.N."/>
            <person name="Locatelli A.G."/>
            <person name="Puechmaille S.J."/>
            <person name="Fedrigo O."/>
            <person name="Jarvis E.D."/>
            <person name="Hiller M."/>
            <person name="Vernes S.C."/>
            <person name="Myers E.W."/>
            <person name="Teeling E.C."/>
        </authorList>
    </citation>
    <scope>NUCLEOTIDE SEQUENCE [LARGE SCALE GENOMIC DNA]</scope>
    <source>
        <strain evidence="1">MMolMol1</strain>
        <tissue evidence="1">Muscle</tissue>
    </source>
</reference>
<proteinExistence type="predicted"/>
<evidence type="ECO:0000313" key="1">
    <source>
        <dbReference type="EMBL" id="KAF6453905.1"/>
    </source>
</evidence>
<keyword evidence="2" id="KW-1185">Reference proteome</keyword>
<evidence type="ECO:0000313" key="2">
    <source>
        <dbReference type="Proteomes" id="UP000550707"/>
    </source>
</evidence>
<dbReference type="EMBL" id="JACASF010000010">
    <property type="protein sequence ID" value="KAF6453905.1"/>
    <property type="molecule type" value="Genomic_DNA"/>
</dbReference>
<gene>
    <name evidence="1" type="ORF">HJG59_017188</name>
</gene>
<dbReference type="AlphaFoldDB" id="A0A7J8G2H5"/>
<protein>
    <submittedName>
        <fullName evidence="1">SRY-box transcription factor 5</fullName>
    </submittedName>
</protein>
<name>A0A7J8G2H5_MOLMO</name>